<dbReference type="Proteomes" id="UP000291562">
    <property type="component" value="Chromosome"/>
</dbReference>
<evidence type="ECO:0000256" key="3">
    <source>
        <dbReference type="ARBA" id="ARBA00022692"/>
    </source>
</evidence>
<dbReference type="OrthoDB" id="5363296at2"/>
<dbReference type="Gene3D" id="3.40.720.10">
    <property type="entry name" value="Alkaline Phosphatase, subunit A"/>
    <property type="match status" value="1"/>
</dbReference>
<evidence type="ECO:0000313" key="9">
    <source>
        <dbReference type="Proteomes" id="UP000291562"/>
    </source>
</evidence>
<feature type="domain" description="Sulfatase N-terminal" evidence="7">
    <location>
        <begin position="230"/>
        <end position="477"/>
    </location>
</feature>
<evidence type="ECO:0000256" key="6">
    <source>
        <dbReference type="SAM" id="Phobius"/>
    </source>
</evidence>
<keyword evidence="4 6" id="KW-1133">Transmembrane helix</keyword>
<evidence type="ECO:0000256" key="4">
    <source>
        <dbReference type="ARBA" id="ARBA00022989"/>
    </source>
</evidence>
<feature type="transmembrane region" description="Helical" evidence="6">
    <location>
        <begin position="62"/>
        <end position="80"/>
    </location>
</feature>
<dbReference type="GO" id="GO:0005886">
    <property type="term" value="C:plasma membrane"/>
    <property type="evidence" value="ECO:0007669"/>
    <property type="project" value="UniProtKB-SubCell"/>
</dbReference>
<dbReference type="EMBL" id="CP035704">
    <property type="protein sequence ID" value="QBB71487.1"/>
    <property type="molecule type" value="Genomic_DNA"/>
</dbReference>
<evidence type="ECO:0000256" key="5">
    <source>
        <dbReference type="ARBA" id="ARBA00023136"/>
    </source>
</evidence>
<dbReference type="AlphaFoldDB" id="A0A411HM95"/>
<evidence type="ECO:0000313" key="8">
    <source>
        <dbReference type="EMBL" id="QBB71487.1"/>
    </source>
</evidence>
<evidence type="ECO:0000259" key="7">
    <source>
        <dbReference type="Pfam" id="PF00884"/>
    </source>
</evidence>
<protein>
    <recommendedName>
        <fullName evidence="7">Sulfatase N-terminal domain-containing protein</fullName>
    </recommendedName>
</protein>
<evidence type="ECO:0000256" key="2">
    <source>
        <dbReference type="ARBA" id="ARBA00022475"/>
    </source>
</evidence>
<evidence type="ECO:0000256" key="1">
    <source>
        <dbReference type="ARBA" id="ARBA00004651"/>
    </source>
</evidence>
<reference evidence="8 9" key="1">
    <citation type="submission" date="2019-01" db="EMBL/GenBank/DDBJ databases">
        <title>Pseudolysobacter antarctica gen. nov., sp. nov., isolated from Fildes Peninsula, Antarctica.</title>
        <authorList>
            <person name="Wei Z."/>
            <person name="Peng F."/>
        </authorList>
    </citation>
    <scope>NUCLEOTIDE SEQUENCE [LARGE SCALE GENOMIC DNA]</scope>
    <source>
        <strain evidence="8 9">AQ6-296</strain>
    </source>
</reference>
<feature type="transmembrane region" description="Helical" evidence="6">
    <location>
        <begin position="35"/>
        <end position="55"/>
    </location>
</feature>
<name>A0A411HM95_9GAMM</name>
<dbReference type="CDD" id="cd16015">
    <property type="entry name" value="LTA_synthase"/>
    <property type="match status" value="1"/>
</dbReference>
<dbReference type="RefSeq" id="WP_129834535.1">
    <property type="nucleotide sequence ID" value="NZ_CP035704.1"/>
</dbReference>
<organism evidence="8 9">
    <name type="scientific">Pseudolysobacter antarcticus</name>
    <dbReference type="NCBI Taxonomy" id="2511995"/>
    <lineage>
        <taxon>Bacteria</taxon>
        <taxon>Pseudomonadati</taxon>
        <taxon>Pseudomonadota</taxon>
        <taxon>Gammaproteobacteria</taxon>
        <taxon>Lysobacterales</taxon>
        <taxon>Rhodanobacteraceae</taxon>
        <taxon>Pseudolysobacter</taxon>
    </lineage>
</organism>
<dbReference type="SUPFAM" id="SSF53649">
    <property type="entry name" value="Alkaline phosphatase-like"/>
    <property type="match status" value="1"/>
</dbReference>
<accession>A0A411HM95</accession>
<feature type="transmembrane region" description="Helical" evidence="6">
    <location>
        <begin position="146"/>
        <end position="166"/>
    </location>
</feature>
<keyword evidence="2" id="KW-1003">Cell membrane</keyword>
<dbReference type="PANTHER" id="PTHR47371">
    <property type="entry name" value="LIPOTEICHOIC ACID SYNTHASE"/>
    <property type="match status" value="1"/>
</dbReference>
<feature type="transmembrane region" description="Helical" evidence="6">
    <location>
        <begin position="112"/>
        <end position="134"/>
    </location>
</feature>
<dbReference type="Pfam" id="PF00884">
    <property type="entry name" value="Sulfatase"/>
    <property type="match status" value="1"/>
</dbReference>
<keyword evidence="5 6" id="KW-0472">Membrane</keyword>
<comment type="subcellular location">
    <subcellularLocation>
        <location evidence="1">Cell membrane</location>
        <topology evidence="1">Multi-pass membrane protein</topology>
    </subcellularLocation>
</comment>
<sequence length="569" mass="63071">MQRGKPVGRLQGSLIVIASAIFFAAIWSCSLGEQLPSEACFCGCVTGLVAIVFVAITRRIGFSLLLSAALMFALLAISAAKTQYLGTSLFVPDLQYFSNSETLAVIAQYPEIWHYALTGGLIAVFLLLAMWCFERPLGLHSAWHKRWVAQIFAFVLTVGGLFAVFAPGGPFKILMVNNPWGLMVAASPTTSFLLSIHHMRVIVPQPDPAAADRYEWAPVQPVIAAKKPAPDIVVVLEESTFDPHTLSLCTIPQCDAQMFRDDAQTNAHGALRVHAWGGGTWTSEFAFLTSLPTPMFGPGGIYAPYNLAPRISYSLPRLLKTQGYRSIAIYPLDGNFVNARHAYNAYGFDEFYDNNIFHFAWVSTDLDLEHEFEKIYRDERAKTDQPLFFMILTMRQHGPHNDALEKLAAPFNQPLFASLDETRNRNMSNYLARLHGSDEALAAMQKTLFSGSRPAVLVHFGDHQPSFDGLMLKIERTAAAKALGDPYTVTYYKIDGSSADSPRFSYPTLDLGFLAGLIIDVAGLPEGAFFQANALMRERCGGRYLDCKDKELLESYQSHLFNRLHVIGR</sequence>
<dbReference type="InterPro" id="IPR050448">
    <property type="entry name" value="OpgB/LTA_synthase_biosynth"/>
</dbReference>
<keyword evidence="3 6" id="KW-0812">Transmembrane</keyword>
<dbReference type="InterPro" id="IPR017850">
    <property type="entry name" value="Alkaline_phosphatase_core_sf"/>
</dbReference>
<proteinExistence type="predicted"/>
<gene>
    <name evidence="8" type="ORF">ELE36_14600</name>
</gene>
<keyword evidence="9" id="KW-1185">Reference proteome</keyword>
<dbReference type="PANTHER" id="PTHR47371:SF3">
    <property type="entry name" value="PHOSPHOGLYCEROL TRANSFERASE I"/>
    <property type="match status" value="1"/>
</dbReference>
<feature type="transmembrane region" description="Helical" evidence="6">
    <location>
        <begin position="12"/>
        <end position="29"/>
    </location>
</feature>
<dbReference type="KEGG" id="xbc:ELE36_14600"/>
<dbReference type="InterPro" id="IPR000917">
    <property type="entry name" value="Sulfatase_N"/>
</dbReference>